<protein>
    <submittedName>
        <fullName evidence="1">Uncharacterized protein</fullName>
    </submittedName>
</protein>
<name>A0ABV7IXG6_9RHOB</name>
<sequence length="50" mass="5094">MGALSIWAAGLAITFGVIIAQMVMPFAFDFISTLGVFGAGVFVGSKSAKP</sequence>
<comment type="caution">
    <text evidence="1">The sequence shown here is derived from an EMBL/GenBank/DDBJ whole genome shotgun (WGS) entry which is preliminary data.</text>
</comment>
<gene>
    <name evidence="1" type="ORF">ACFOGH_05770</name>
</gene>
<keyword evidence="2" id="KW-1185">Reference proteome</keyword>
<dbReference type="Proteomes" id="UP001595547">
    <property type="component" value="Unassembled WGS sequence"/>
</dbReference>
<proteinExistence type="predicted"/>
<dbReference type="RefSeq" id="WP_380072112.1">
    <property type="nucleotide sequence ID" value="NZ_JBHRTO010000001.1"/>
</dbReference>
<evidence type="ECO:0000313" key="2">
    <source>
        <dbReference type="Proteomes" id="UP001595547"/>
    </source>
</evidence>
<reference evidence="2" key="1">
    <citation type="journal article" date="2019" name="Int. J. Syst. Evol. Microbiol.">
        <title>The Global Catalogue of Microorganisms (GCM) 10K type strain sequencing project: providing services to taxonomists for standard genome sequencing and annotation.</title>
        <authorList>
            <consortium name="The Broad Institute Genomics Platform"/>
            <consortium name="The Broad Institute Genome Sequencing Center for Infectious Disease"/>
            <person name="Wu L."/>
            <person name="Ma J."/>
        </authorList>
    </citation>
    <scope>NUCLEOTIDE SEQUENCE [LARGE SCALE GENOMIC DNA]</scope>
    <source>
        <strain evidence="2">KCTC 52039</strain>
    </source>
</reference>
<dbReference type="EMBL" id="JBHRTO010000001">
    <property type="protein sequence ID" value="MFC3180488.1"/>
    <property type="molecule type" value="Genomic_DNA"/>
</dbReference>
<accession>A0ABV7IXG6</accession>
<evidence type="ECO:0000313" key="1">
    <source>
        <dbReference type="EMBL" id="MFC3180488.1"/>
    </source>
</evidence>
<organism evidence="1 2">
    <name type="scientific">Cypionkella sinensis</name>
    <dbReference type="NCBI Taxonomy" id="1756043"/>
    <lineage>
        <taxon>Bacteria</taxon>
        <taxon>Pseudomonadati</taxon>
        <taxon>Pseudomonadota</taxon>
        <taxon>Alphaproteobacteria</taxon>
        <taxon>Rhodobacterales</taxon>
        <taxon>Paracoccaceae</taxon>
        <taxon>Cypionkella</taxon>
    </lineage>
</organism>